<organism evidence="1 2">
    <name type="scientific">Sphingomonas aerophila</name>
    <dbReference type="NCBI Taxonomy" id="1344948"/>
    <lineage>
        <taxon>Bacteria</taxon>
        <taxon>Pseudomonadati</taxon>
        <taxon>Pseudomonadota</taxon>
        <taxon>Alphaproteobacteria</taxon>
        <taxon>Sphingomonadales</taxon>
        <taxon>Sphingomonadaceae</taxon>
        <taxon>Sphingomonas</taxon>
    </lineage>
</organism>
<evidence type="ECO:0000313" key="1">
    <source>
        <dbReference type="EMBL" id="MBB5715850.1"/>
    </source>
</evidence>
<dbReference type="Pfam" id="PF11367">
    <property type="entry name" value="Tail_completion_gp17"/>
    <property type="match status" value="1"/>
</dbReference>
<reference evidence="1 2" key="1">
    <citation type="submission" date="2020-08" db="EMBL/GenBank/DDBJ databases">
        <title>Genomic Encyclopedia of Type Strains, Phase IV (KMG-IV): sequencing the most valuable type-strain genomes for metagenomic binning, comparative biology and taxonomic classification.</title>
        <authorList>
            <person name="Goeker M."/>
        </authorList>
    </citation>
    <scope>NUCLEOTIDE SEQUENCE [LARGE SCALE GENOMIC DNA]</scope>
    <source>
        <strain evidence="1 2">DSM 100044</strain>
    </source>
</reference>
<sequence>MIEATLTALLSSVCPQSYPVVVPKGKSAPFLTYTRVSTPRLRDFDGPIGTAKPRFQVDVYAADFDAARTLATSIRALLDGYRDEEIQDCALINEQDMSDLTSNPDLSRIMLEFRITHRE</sequence>
<keyword evidence="2" id="KW-1185">Reference proteome</keyword>
<name>A0A7W9EV50_9SPHN</name>
<dbReference type="EMBL" id="JACIJK010000008">
    <property type="protein sequence ID" value="MBB5715850.1"/>
    <property type="molecule type" value="Genomic_DNA"/>
</dbReference>
<evidence type="ECO:0008006" key="3">
    <source>
        <dbReference type="Google" id="ProtNLM"/>
    </source>
</evidence>
<comment type="caution">
    <text evidence="1">The sequence shown here is derived from an EMBL/GenBank/DDBJ whole genome shotgun (WGS) entry which is preliminary data.</text>
</comment>
<accession>A0A7W9EV50</accession>
<proteinExistence type="predicted"/>
<gene>
    <name evidence="1" type="ORF">FHS94_002707</name>
</gene>
<evidence type="ECO:0000313" key="2">
    <source>
        <dbReference type="Proteomes" id="UP000546200"/>
    </source>
</evidence>
<protein>
    <recommendedName>
        <fullName evidence="3">DUF3168 domain-containing protein</fullName>
    </recommendedName>
</protein>
<dbReference type="AlphaFoldDB" id="A0A7W9EV50"/>
<dbReference type="Proteomes" id="UP000546200">
    <property type="component" value="Unassembled WGS sequence"/>
</dbReference>
<dbReference type="InterPro" id="IPR021508">
    <property type="entry name" value="Gp17-like"/>
</dbReference>
<dbReference type="RefSeq" id="WP_184058592.1">
    <property type="nucleotide sequence ID" value="NZ_JACIJK010000008.1"/>
</dbReference>